<dbReference type="GO" id="GO:0004467">
    <property type="term" value="F:long-chain fatty acid-CoA ligase activity"/>
    <property type="evidence" value="ECO:0007669"/>
    <property type="project" value="UniProtKB-EC"/>
</dbReference>
<dbReference type="PANTHER" id="PTHR43272">
    <property type="entry name" value="LONG-CHAIN-FATTY-ACID--COA LIGASE"/>
    <property type="match status" value="1"/>
</dbReference>
<evidence type="ECO:0000256" key="5">
    <source>
        <dbReference type="SAM" id="MobiDB-lite"/>
    </source>
</evidence>
<sequence>MEDGARRSMMGDRSTLLSYYHEDAKTMYEVFRRGLHITGDGPFLGSRLPNQPYKWLSYKEVFSRAEHLGSGLLSQGCQPNPDQFIGVFAQNRPEWIISELACYTYSMVVVPLYDTLGPDAIRYIINTAEISTVICDKPEKATVLLENVQRGETPGLKTIILMDAFDAQLLEEAQKCSVHIWALRDVEALGREHYRKPVPPDPDDLSIVCFTSGTTGDPKGVMLTHGNVVADFGGFLKVTDKVIFPNQDDVLISFLPLAHMFERLIEAVVICHGGRIGFFQGDIRLLPDDMKALRPTIFPVVPRLLNRMYDKIFSQANTSVKRWLLNFAAKRKGLEVSRGVIRCDSVWDKIFFHKIQVRAAAAVTREALAALMSDRSCDLLTGQSGRQVTDDHHRSGSRVPDRPGLPESGARVSGEIPGRPWLPVLCAGVFLTRPTLCVQVYEAYGQTECTAGCTFTTPGDWTAGETPNASESQLLMNPVT</sequence>
<evidence type="ECO:0000313" key="9">
    <source>
        <dbReference type="Proteomes" id="UP000290572"/>
    </source>
</evidence>
<dbReference type="Pfam" id="PF00501">
    <property type="entry name" value="AMP-binding"/>
    <property type="match status" value="1"/>
</dbReference>
<dbReference type="PROSITE" id="PS00455">
    <property type="entry name" value="AMP_BINDING"/>
    <property type="match status" value="1"/>
</dbReference>
<keyword evidence="1 8" id="KW-0436">Ligase</keyword>
<dbReference type="InterPro" id="IPR042099">
    <property type="entry name" value="ANL_N_sf"/>
</dbReference>
<dbReference type="GO" id="GO:0016020">
    <property type="term" value="C:membrane"/>
    <property type="evidence" value="ECO:0007669"/>
    <property type="project" value="TreeGrafter"/>
</dbReference>
<name>A0A498MEQ1_LABRO</name>
<dbReference type="SUPFAM" id="SSF56801">
    <property type="entry name" value="Acetyl-CoA synthetase-like"/>
    <property type="match status" value="1"/>
</dbReference>
<evidence type="ECO:0007829" key="10">
    <source>
        <dbReference type="PeptideAtlas" id="A0A498MEQ1"/>
    </source>
</evidence>
<dbReference type="GO" id="GO:0005783">
    <property type="term" value="C:endoplasmic reticulum"/>
    <property type="evidence" value="ECO:0007669"/>
    <property type="project" value="TreeGrafter"/>
</dbReference>
<gene>
    <name evidence="8" type="ORF">ROHU_008526</name>
    <name evidence="7" type="ORF">ROHU_033723</name>
</gene>
<dbReference type="Gene3D" id="3.40.50.12780">
    <property type="entry name" value="N-terminal domain of ligase-like"/>
    <property type="match status" value="1"/>
</dbReference>
<dbReference type="EMBL" id="QBIY01013429">
    <property type="protein sequence ID" value="RXN04740.1"/>
    <property type="molecule type" value="Genomic_DNA"/>
</dbReference>
<evidence type="ECO:0000256" key="2">
    <source>
        <dbReference type="ARBA" id="ARBA00022832"/>
    </source>
</evidence>
<dbReference type="InterPro" id="IPR020845">
    <property type="entry name" value="AMP-binding_CS"/>
</dbReference>
<dbReference type="AlphaFoldDB" id="A0A498MEQ1"/>
<dbReference type="STRING" id="84645.A0A498MEQ1"/>
<keyword evidence="2" id="KW-0276">Fatty acid metabolism</keyword>
<evidence type="ECO:0000259" key="6">
    <source>
        <dbReference type="Pfam" id="PF00501"/>
    </source>
</evidence>
<proteinExistence type="evidence at protein level"/>
<organism evidence="8 9">
    <name type="scientific">Labeo rohita</name>
    <name type="common">Indian major carp</name>
    <name type="synonym">Cyprinus rohita</name>
    <dbReference type="NCBI Taxonomy" id="84645"/>
    <lineage>
        <taxon>Eukaryota</taxon>
        <taxon>Metazoa</taxon>
        <taxon>Chordata</taxon>
        <taxon>Craniata</taxon>
        <taxon>Vertebrata</taxon>
        <taxon>Euteleostomi</taxon>
        <taxon>Actinopterygii</taxon>
        <taxon>Neopterygii</taxon>
        <taxon>Teleostei</taxon>
        <taxon>Ostariophysi</taxon>
        <taxon>Cypriniformes</taxon>
        <taxon>Cyprinidae</taxon>
        <taxon>Labeoninae</taxon>
        <taxon>Labeonini</taxon>
        <taxon>Labeo</taxon>
    </lineage>
</organism>
<keyword evidence="3" id="KW-0443">Lipid metabolism</keyword>
<dbReference type="Proteomes" id="UP000290572">
    <property type="component" value="Unassembled WGS sequence"/>
</dbReference>
<accession>A0A498MEQ1</accession>
<reference evidence="8 9" key="1">
    <citation type="submission" date="2018-03" db="EMBL/GenBank/DDBJ databases">
        <title>Draft genome sequence of Rohu Carp (Labeo rohita).</title>
        <authorList>
            <person name="Das P."/>
            <person name="Kushwaha B."/>
            <person name="Joshi C.G."/>
            <person name="Kumar D."/>
            <person name="Nagpure N.S."/>
            <person name="Sahoo L."/>
            <person name="Das S.P."/>
            <person name="Bit A."/>
            <person name="Patnaik S."/>
            <person name="Meher P.K."/>
            <person name="Jayasankar P."/>
            <person name="Koringa P.G."/>
            <person name="Patel N.V."/>
            <person name="Hinsu A.T."/>
            <person name="Kumar R."/>
            <person name="Pandey M."/>
            <person name="Agarwal S."/>
            <person name="Srivastava S."/>
            <person name="Singh M."/>
            <person name="Iquebal M.A."/>
            <person name="Jaiswal S."/>
            <person name="Angadi U.B."/>
            <person name="Kumar N."/>
            <person name="Raza M."/>
            <person name="Shah T.M."/>
            <person name="Rai A."/>
            <person name="Jena J.K."/>
        </authorList>
    </citation>
    <scope>NUCLEOTIDE SEQUENCE [LARGE SCALE GENOMIC DNA]</scope>
    <source>
        <strain evidence="8">DASCIFA01</strain>
        <tissue evidence="8">Testis</tissue>
    </source>
</reference>
<protein>
    <recommendedName>
        <fullName evidence="4">long-chain-fatty-acid--CoA ligase</fullName>
        <ecNumber evidence="4">6.2.1.3</ecNumber>
    </recommendedName>
</protein>
<evidence type="ECO:0000256" key="4">
    <source>
        <dbReference type="ARBA" id="ARBA00026121"/>
    </source>
</evidence>
<dbReference type="EMBL" id="QBIY01012815">
    <property type="protein sequence ID" value="RXN15965.1"/>
    <property type="molecule type" value="Genomic_DNA"/>
</dbReference>
<dbReference type="PANTHER" id="PTHR43272:SF54">
    <property type="entry name" value="LONG-CHAIN-FATTY-ACID--COA LIGASE 6"/>
    <property type="match status" value="1"/>
</dbReference>
<comment type="caution">
    <text evidence="8">The sequence shown here is derived from an EMBL/GenBank/DDBJ whole genome shotgun (WGS) entry which is preliminary data.</text>
</comment>
<dbReference type="InterPro" id="IPR000873">
    <property type="entry name" value="AMP-dep_synth/lig_dom"/>
</dbReference>
<evidence type="ECO:0000313" key="8">
    <source>
        <dbReference type="EMBL" id="RXN15965.1"/>
    </source>
</evidence>
<dbReference type="EC" id="6.2.1.3" evidence="4"/>
<feature type="domain" description="AMP-dependent synthetase/ligase" evidence="6">
    <location>
        <begin position="52"/>
        <end position="462"/>
    </location>
</feature>
<evidence type="ECO:0000256" key="3">
    <source>
        <dbReference type="ARBA" id="ARBA00023098"/>
    </source>
</evidence>
<evidence type="ECO:0000313" key="7">
    <source>
        <dbReference type="EMBL" id="RXN04740.1"/>
    </source>
</evidence>
<keyword evidence="10" id="KW-1267">Proteomics identification</keyword>
<evidence type="ECO:0000256" key="1">
    <source>
        <dbReference type="ARBA" id="ARBA00022598"/>
    </source>
</evidence>
<feature type="region of interest" description="Disordered" evidence="5">
    <location>
        <begin position="382"/>
        <end position="413"/>
    </location>
</feature>
<keyword evidence="9" id="KW-1185">Reference proteome</keyword>